<dbReference type="EMBL" id="FNLO01000008">
    <property type="protein sequence ID" value="SDV49556.1"/>
    <property type="molecule type" value="Genomic_DNA"/>
</dbReference>
<sequence length="88" mass="9606">MPRLLLLLVLIFAAVWLWKRWQRALAAVQATRTAASGGAGRRLSEPMVACAECGTFSPASQSVSAAGRSFCCGEHADRFLQRQRSAQR</sequence>
<evidence type="ECO:0000313" key="2">
    <source>
        <dbReference type="Proteomes" id="UP000243719"/>
    </source>
</evidence>
<dbReference type="RefSeq" id="WP_091909744.1">
    <property type="nucleotide sequence ID" value="NZ_FNLO01000008.1"/>
</dbReference>
<evidence type="ECO:0000313" key="1">
    <source>
        <dbReference type="EMBL" id="SDV49556.1"/>
    </source>
</evidence>
<organism evidence="1 2">
    <name type="scientific">Chitinasiproducens palmae</name>
    <dbReference type="NCBI Taxonomy" id="1770053"/>
    <lineage>
        <taxon>Bacteria</taxon>
        <taxon>Pseudomonadati</taxon>
        <taxon>Pseudomonadota</taxon>
        <taxon>Betaproteobacteria</taxon>
        <taxon>Burkholderiales</taxon>
        <taxon>Burkholderiaceae</taxon>
        <taxon>Chitinasiproducens</taxon>
    </lineage>
</organism>
<dbReference type="Proteomes" id="UP000243719">
    <property type="component" value="Unassembled WGS sequence"/>
</dbReference>
<name>A0A1H2PRR2_9BURK</name>
<dbReference type="AlphaFoldDB" id="A0A1H2PRR2"/>
<proteinExistence type="predicted"/>
<reference evidence="2" key="1">
    <citation type="submission" date="2016-09" db="EMBL/GenBank/DDBJ databases">
        <authorList>
            <person name="Varghese N."/>
            <person name="Submissions S."/>
        </authorList>
    </citation>
    <scope>NUCLEOTIDE SEQUENCE [LARGE SCALE GENOMIC DNA]</scope>
    <source>
        <strain evidence="2">JS23</strain>
    </source>
</reference>
<dbReference type="OrthoDB" id="9814432at2"/>
<gene>
    <name evidence="1" type="ORF">SAMN05216551_108185</name>
</gene>
<keyword evidence="2" id="KW-1185">Reference proteome</keyword>
<protein>
    <recommendedName>
        <fullName evidence="3">Deaminase</fullName>
    </recommendedName>
</protein>
<accession>A0A1H2PRR2</accession>
<dbReference type="STRING" id="1770053.SAMN05216551_108185"/>
<dbReference type="InterPro" id="IPR049708">
    <property type="entry name" value="PP0621-like"/>
</dbReference>
<evidence type="ECO:0008006" key="3">
    <source>
        <dbReference type="Google" id="ProtNLM"/>
    </source>
</evidence>
<dbReference type="NCBIfam" id="NF041023">
    <property type="entry name" value="PP0621_fam"/>
    <property type="match status" value="1"/>
</dbReference>